<name>W4MCR7_9BACT</name>
<accession>W4MCR7</accession>
<dbReference type="PANTHER" id="PTHR35861">
    <property type="match status" value="1"/>
</dbReference>
<dbReference type="Pfam" id="PF04984">
    <property type="entry name" value="Phage_sheath_1"/>
    <property type="match status" value="1"/>
</dbReference>
<dbReference type="InterPro" id="IPR020287">
    <property type="entry name" value="Tail_sheath_C"/>
</dbReference>
<dbReference type="AlphaFoldDB" id="W4MCR7"/>
<evidence type="ECO:0000313" key="5">
    <source>
        <dbReference type="Proteomes" id="UP000019140"/>
    </source>
</evidence>
<gene>
    <name evidence="4" type="ORF">ETSY2_09610</name>
</gene>
<evidence type="ECO:0000256" key="1">
    <source>
        <dbReference type="ARBA" id="ARBA00008005"/>
    </source>
</evidence>
<comment type="caution">
    <text evidence="4">The sequence shown here is derived from an EMBL/GenBank/DDBJ whole genome shotgun (WGS) entry which is preliminary data.</text>
</comment>
<reference evidence="4 5" key="1">
    <citation type="journal article" date="2014" name="Nature">
        <title>An environmental bacterial taxon with a large and distinct metabolic repertoire.</title>
        <authorList>
            <person name="Wilson M.C."/>
            <person name="Mori T."/>
            <person name="Ruckert C."/>
            <person name="Uria A.R."/>
            <person name="Helf M.J."/>
            <person name="Takada K."/>
            <person name="Gernert C."/>
            <person name="Steffens U.A."/>
            <person name="Heycke N."/>
            <person name="Schmitt S."/>
            <person name="Rinke C."/>
            <person name="Helfrich E.J."/>
            <person name="Brachmann A.O."/>
            <person name="Gurgui C."/>
            <person name="Wakimoto T."/>
            <person name="Kracht M."/>
            <person name="Crusemann M."/>
            <person name="Hentschel U."/>
            <person name="Abe I."/>
            <person name="Matsunaga S."/>
            <person name="Kalinowski J."/>
            <person name="Takeyama H."/>
            <person name="Piel J."/>
        </authorList>
    </citation>
    <scope>NUCLEOTIDE SEQUENCE [LARGE SCALE GENOMIC DNA]</scope>
    <source>
        <strain evidence="5">TSY2</strain>
    </source>
</reference>
<dbReference type="Proteomes" id="UP000019140">
    <property type="component" value="Unassembled WGS sequence"/>
</dbReference>
<keyword evidence="5" id="KW-1185">Reference proteome</keyword>
<dbReference type="PATRIC" id="fig|1429439.4.peg.1644"/>
<dbReference type="PANTHER" id="PTHR35861:SF1">
    <property type="entry name" value="PHAGE TAIL SHEATH PROTEIN"/>
    <property type="match status" value="1"/>
</dbReference>
<comment type="similarity">
    <text evidence="1">Belongs to the myoviridae tail sheath protein family.</text>
</comment>
<organism evidence="4 5">
    <name type="scientific">Candidatus Entotheonella gemina</name>
    <dbReference type="NCBI Taxonomy" id="1429439"/>
    <lineage>
        <taxon>Bacteria</taxon>
        <taxon>Pseudomonadati</taxon>
        <taxon>Nitrospinota/Tectimicrobiota group</taxon>
        <taxon>Candidatus Tectimicrobiota</taxon>
        <taxon>Candidatus Entotheonellia</taxon>
        <taxon>Candidatus Entotheonellales</taxon>
        <taxon>Candidatus Entotheonellaceae</taxon>
        <taxon>Candidatus Entotheonella</taxon>
    </lineage>
</organism>
<dbReference type="EMBL" id="AZHX01000390">
    <property type="protein sequence ID" value="ETX07721.1"/>
    <property type="molecule type" value="Genomic_DNA"/>
</dbReference>
<sequence>MATYTAPGVYVEEVPSAIKPIAGVGTGTSGFIGISNAITGVRNPTTKTGMPEKPAGEAYPQAEAQVPQPINNWTEFTQKFGDIQTANQYLAHAVYGFFNNGGTRCWVARVATADADDVDAALTQFESIDEIAIVAAPMPHDVDAAALNAIHASLVTHCQKMEDRVAILDSTRDIADDNLVISTDNTGIWRPSANPKGYGAFYFPWIEVADPLQPAGARVAIPPSGHLAGIYARSDAQRGVHKAPANEIVLGALGVKYRVSKILQGDLNPRGVNCIRDFNGTIKVYGGRTLASDPQGDPEWTYINVRRLFNFLRESIDEGTQWVVFEPNTPDLWARIRRNITAFLTQVWHSGALFGATPEQAFYVRCDETTNPADVRDLGQVVTEIGVAVVKPAEFVVFRISQRPGPGQ</sequence>
<feature type="domain" description="Tail sheath protein C-terminal" evidence="3">
    <location>
        <begin position="297"/>
        <end position="402"/>
    </location>
</feature>
<dbReference type="Gene3D" id="3.40.50.11780">
    <property type="match status" value="1"/>
</dbReference>
<evidence type="ECO:0008006" key="6">
    <source>
        <dbReference type="Google" id="ProtNLM"/>
    </source>
</evidence>
<evidence type="ECO:0000313" key="4">
    <source>
        <dbReference type="EMBL" id="ETX07721.1"/>
    </source>
</evidence>
<evidence type="ECO:0000259" key="3">
    <source>
        <dbReference type="Pfam" id="PF17482"/>
    </source>
</evidence>
<dbReference type="InterPro" id="IPR052042">
    <property type="entry name" value="Tail_sheath_structural"/>
</dbReference>
<dbReference type="HOGENOM" id="CLU_009303_0_0_7"/>
<feature type="domain" description="Tail sheath protein subtilisin-like" evidence="2">
    <location>
        <begin position="113"/>
        <end position="290"/>
    </location>
</feature>
<dbReference type="Pfam" id="PF17482">
    <property type="entry name" value="Phage_sheath_1C"/>
    <property type="match status" value="1"/>
</dbReference>
<evidence type="ECO:0000259" key="2">
    <source>
        <dbReference type="Pfam" id="PF04984"/>
    </source>
</evidence>
<dbReference type="InterPro" id="IPR035089">
    <property type="entry name" value="Phage_sheath_subtilisin"/>
</dbReference>
<proteinExistence type="inferred from homology"/>
<protein>
    <recommendedName>
        <fullName evidence="6">Tail protein</fullName>
    </recommendedName>
</protein>